<feature type="domain" description="Trafficking protein particle complex subunit 11" evidence="2">
    <location>
        <begin position="64"/>
        <end position="146"/>
    </location>
</feature>
<dbReference type="Pfam" id="PF11817">
    <property type="entry name" value="Foie-gras_1"/>
    <property type="match status" value="1"/>
</dbReference>
<reference evidence="3" key="1">
    <citation type="submission" date="2014-05" db="EMBL/GenBank/DDBJ databases">
        <title>The transcriptome of the halophilic microalga Tetraselmis sp. GSL018 isolated from the Great Salt Lake, Utah.</title>
        <authorList>
            <person name="Jinkerson R.E."/>
            <person name="D'Adamo S."/>
            <person name="Posewitz M.C."/>
        </authorList>
    </citation>
    <scope>NUCLEOTIDE SEQUENCE</scope>
    <source>
        <strain evidence="3">GSL018</strain>
    </source>
</reference>
<dbReference type="PANTHER" id="PTHR14374">
    <property type="entry name" value="FOIE GRAS"/>
    <property type="match status" value="1"/>
</dbReference>
<evidence type="ECO:0000313" key="3">
    <source>
        <dbReference type="EMBL" id="JAC82702.1"/>
    </source>
</evidence>
<name>A0A061SC41_9CHLO</name>
<dbReference type="InterPro" id="IPR021773">
    <property type="entry name" value="TPC11"/>
</dbReference>
<feature type="compositionally biased region" description="Low complexity" evidence="1">
    <location>
        <begin position="142"/>
        <end position="158"/>
    </location>
</feature>
<dbReference type="PANTHER" id="PTHR14374:SF0">
    <property type="entry name" value="TRAFFICKING PROTEIN PARTICLE COMPLEX SUBUNIT 11"/>
    <property type="match status" value="1"/>
</dbReference>
<dbReference type="AlphaFoldDB" id="A0A061SC41"/>
<feature type="compositionally biased region" description="Basic residues" evidence="1">
    <location>
        <begin position="207"/>
        <end position="218"/>
    </location>
</feature>
<dbReference type="EMBL" id="GBEZ01002344">
    <property type="protein sequence ID" value="JAC82702.1"/>
    <property type="molecule type" value="Transcribed_RNA"/>
</dbReference>
<evidence type="ECO:0000256" key="1">
    <source>
        <dbReference type="SAM" id="MobiDB-lite"/>
    </source>
</evidence>
<organism evidence="3">
    <name type="scientific">Tetraselmis sp. GSL018</name>
    <dbReference type="NCBI Taxonomy" id="582737"/>
    <lineage>
        <taxon>Eukaryota</taxon>
        <taxon>Viridiplantae</taxon>
        <taxon>Chlorophyta</taxon>
        <taxon>core chlorophytes</taxon>
        <taxon>Chlorodendrophyceae</taxon>
        <taxon>Chlorodendrales</taxon>
        <taxon>Chlorodendraceae</taxon>
        <taxon>Tetraselmis</taxon>
    </lineage>
</organism>
<gene>
    <name evidence="3" type="ORF">TSPGSL018_5111</name>
</gene>
<feature type="compositionally biased region" description="Low complexity" evidence="1">
    <location>
        <begin position="173"/>
        <end position="206"/>
    </location>
</feature>
<evidence type="ECO:0000259" key="2">
    <source>
        <dbReference type="Pfam" id="PF11817"/>
    </source>
</evidence>
<accession>A0A061SC41</accession>
<proteinExistence type="predicted"/>
<feature type="region of interest" description="Disordered" evidence="1">
    <location>
        <begin position="141"/>
        <end position="218"/>
    </location>
</feature>
<sequence>MIERAKVVPQPFFAFSLRSSFKQAAYSEFRQDWSGALKHYQAAYRCAQEMAQSVGRGGGGVQRQAELRAVSEQMHVKILSLMLYQQRPGEALEQIDRHIAAFRPPKGGGLLHPAAAAAAHWGWLSQQYTVAGQLLSERGTRRCCPTRPARARRTSSCARRTRRPEGSRRRATRPSSSPAPSSGRCSPGRRTGASARPPTRSTCGTSRRSRRPSTTRSR</sequence>
<protein>
    <submittedName>
        <fullName evidence="3">Trafficking protein particle complex subunit 11-like</fullName>
    </submittedName>
</protein>